<organism evidence="1">
    <name type="scientific">uncultured Rubrobacteraceae bacterium</name>
    <dbReference type="NCBI Taxonomy" id="349277"/>
    <lineage>
        <taxon>Bacteria</taxon>
        <taxon>Bacillati</taxon>
        <taxon>Actinomycetota</taxon>
        <taxon>Rubrobacteria</taxon>
        <taxon>Rubrobacterales</taxon>
        <taxon>Rubrobacteraceae</taxon>
        <taxon>environmental samples</taxon>
    </lineage>
</organism>
<reference evidence="1" key="1">
    <citation type="submission" date="2020-02" db="EMBL/GenBank/DDBJ databases">
        <authorList>
            <person name="Meier V. D."/>
        </authorList>
    </citation>
    <scope>NUCLEOTIDE SEQUENCE</scope>
    <source>
        <strain evidence="1">AVDCRST_MAG02</strain>
    </source>
</reference>
<proteinExistence type="predicted"/>
<protein>
    <submittedName>
        <fullName evidence="1">Uncharacterized protein</fullName>
    </submittedName>
</protein>
<gene>
    <name evidence="1" type="ORF">AVDCRST_MAG02-3454</name>
</gene>
<sequence length="94" mass="10919">MRLPKEGWEIGRGESVEGELNRLIEKRHDRRVTDQGERPAEEVFMESERAYFARLQAERRAEWCEYHRGQAESLRRALAALVAEHEAAAERLGA</sequence>
<name>A0A6J4RIT3_9ACTN</name>
<dbReference type="AlphaFoldDB" id="A0A6J4RIT3"/>
<evidence type="ECO:0000313" key="1">
    <source>
        <dbReference type="EMBL" id="CAA9468793.1"/>
    </source>
</evidence>
<dbReference type="EMBL" id="CADCVH010000101">
    <property type="protein sequence ID" value="CAA9468793.1"/>
    <property type="molecule type" value="Genomic_DNA"/>
</dbReference>
<accession>A0A6J4RIT3</accession>